<dbReference type="Pfam" id="PF06224">
    <property type="entry name" value="AlkZ-like"/>
    <property type="match status" value="1"/>
</dbReference>
<dbReference type="PANTHER" id="PTHR38479">
    <property type="entry name" value="LMO0824 PROTEIN"/>
    <property type="match status" value="1"/>
</dbReference>
<proteinExistence type="predicted"/>
<dbReference type="RefSeq" id="WP_344661634.1">
    <property type="nucleotide sequence ID" value="NZ_BAAAQM010000057.1"/>
</dbReference>
<evidence type="ECO:0000313" key="1">
    <source>
        <dbReference type="EMBL" id="GAA1996415.1"/>
    </source>
</evidence>
<accession>A0ABN2T258</accession>
<dbReference type="InterPro" id="IPR009351">
    <property type="entry name" value="AlkZ-like"/>
</dbReference>
<gene>
    <name evidence="1" type="ORF">GCM10009838_71830</name>
</gene>
<evidence type="ECO:0000313" key="2">
    <source>
        <dbReference type="Proteomes" id="UP001499854"/>
    </source>
</evidence>
<comment type="caution">
    <text evidence="1">The sequence shown here is derived from an EMBL/GenBank/DDBJ whole genome shotgun (WGS) entry which is preliminary data.</text>
</comment>
<name>A0ABN2T258_9ACTN</name>
<reference evidence="1 2" key="1">
    <citation type="journal article" date="2019" name="Int. J. Syst. Evol. Microbiol.">
        <title>The Global Catalogue of Microorganisms (GCM) 10K type strain sequencing project: providing services to taxonomists for standard genome sequencing and annotation.</title>
        <authorList>
            <consortium name="The Broad Institute Genomics Platform"/>
            <consortium name="The Broad Institute Genome Sequencing Center for Infectious Disease"/>
            <person name="Wu L."/>
            <person name="Ma J."/>
        </authorList>
    </citation>
    <scope>NUCLEOTIDE SEQUENCE [LARGE SCALE GENOMIC DNA]</scope>
    <source>
        <strain evidence="1 2">JCM 16013</strain>
    </source>
</reference>
<sequence>MAPTVLSQDVLNRTLLARQGLLTPFSGAFAETVEAVGAIQAQYWPAVAVSLFTRNSTATLEGVYDAFERRELVVGSSIRGTVHAVSRAEHPLYAAVSEATDADIVASRNEGKDPGMRELRAAVLEFAAEKPRSAAEFLTFAQEWAAKHPGRMSAANLEYHESRNWRPIYRSNALIRFPADGRWSAATGPKTYMYQPERAADTDTATATLVRRHLGAFGPAAVDDVATWLGLKVSVARAVVEGFEDLVTYTDEAGRTLYDLPEGEVVHAGADVAAPPRLLPRFDSILLAHNAKHRQRIISREYWDRVYNGKNLQILPSFLVGGYVAGIWSVEVKKKLATLTLEPFHKLGKAEGKALMAEAERVLRLQAPESGAYAVEVAG</sequence>
<keyword evidence="2" id="KW-1185">Reference proteome</keyword>
<dbReference type="GO" id="GO:0003677">
    <property type="term" value="F:DNA binding"/>
    <property type="evidence" value="ECO:0007669"/>
    <property type="project" value="UniProtKB-KW"/>
</dbReference>
<organism evidence="1 2">
    <name type="scientific">Catenulispora subtropica</name>
    <dbReference type="NCBI Taxonomy" id="450798"/>
    <lineage>
        <taxon>Bacteria</taxon>
        <taxon>Bacillati</taxon>
        <taxon>Actinomycetota</taxon>
        <taxon>Actinomycetes</taxon>
        <taxon>Catenulisporales</taxon>
        <taxon>Catenulisporaceae</taxon>
        <taxon>Catenulispora</taxon>
    </lineage>
</organism>
<dbReference type="Proteomes" id="UP001499854">
    <property type="component" value="Unassembled WGS sequence"/>
</dbReference>
<dbReference type="EMBL" id="BAAAQM010000057">
    <property type="protein sequence ID" value="GAA1996415.1"/>
    <property type="molecule type" value="Genomic_DNA"/>
</dbReference>
<dbReference type="PANTHER" id="PTHR38479:SF2">
    <property type="entry name" value="WINGED HELIX DNA-BINDING DOMAIN-CONTAINING PROTEIN"/>
    <property type="match status" value="1"/>
</dbReference>
<protein>
    <submittedName>
        <fullName evidence="1">Winged helix DNA-binding domain-containing protein</fullName>
    </submittedName>
</protein>
<keyword evidence="1" id="KW-0238">DNA-binding</keyword>